<evidence type="ECO:0000313" key="1">
    <source>
        <dbReference type="EMBL" id="SHJ87516.1"/>
    </source>
</evidence>
<dbReference type="STRING" id="1121919.SAMN02745975_03105"/>
<dbReference type="EMBL" id="FQZV01000049">
    <property type="protein sequence ID" value="SHJ87516.1"/>
    <property type="molecule type" value="Genomic_DNA"/>
</dbReference>
<sequence>MKMKKGLILAIILVLLMGMGIYAAELEITPQSVDPVREPISNSNYKTFQGYNTDFGYRAWGVNTYYDGEAVYLTNTKYVDKNYMFAYIVNVYDPAIGCGSYLLQKLEIKKGSTVANTYYSFQNSTKSRWLDPQWYVYFDKYLGGTTSIYNSESGKVVTYYGFTMGSSWIATNAWSNSLTASF</sequence>
<reference evidence="2" key="1">
    <citation type="submission" date="2016-11" db="EMBL/GenBank/DDBJ databases">
        <authorList>
            <person name="Varghese N."/>
            <person name="Submissions S."/>
        </authorList>
    </citation>
    <scope>NUCLEOTIDE SEQUENCE [LARGE SCALE GENOMIC DNA]</scope>
    <source>
        <strain evidence="2">DSM 17957</strain>
    </source>
</reference>
<dbReference type="AlphaFoldDB" id="A0A1M6MVS1"/>
<gene>
    <name evidence="1" type="ORF">SAMN02745975_03105</name>
</gene>
<dbReference type="RefSeq" id="WP_110942144.1">
    <property type="nucleotide sequence ID" value="NZ_FQZV01000049.1"/>
</dbReference>
<name>A0A1M6MVS1_9FIRM</name>
<protein>
    <submittedName>
        <fullName evidence="1">Uncharacterized protein</fullName>
    </submittedName>
</protein>
<accession>A0A1M6MVS1</accession>
<keyword evidence="2" id="KW-1185">Reference proteome</keyword>
<organism evidence="1 2">
    <name type="scientific">Geosporobacter subterraneus DSM 17957</name>
    <dbReference type="NCBI Taxonomy" id="1121919"/>
    <lineage>
        <taxon>Bacteria</taxon>
        <taxon>Bacillati</taxon>
        <taxon>Bacillota</taxon>
        <taxon>Clostridia</taxon>
        <taxon>Peptostreptococcales</taxon>
        <taxon>Thermotaleaceae</taxon>
        <taxon>Geosporobacter</taxon>
    </lineage>
</organism>
<proteinExistence type="predicted"/>
<evidence type="ECO:0000313" key="2">
    <source>
        <dbReference type="Proteomes" id="UP000184536"/>
    </source>
</evidence>
<dbReference type="Proteomes" id="UP000184536">
    <property type="component" value="Unassembled WGS sequence"/>
</dbReference>